<reference evidence="2 3" key="1">
    <citation type="submission" date="2019-07" db="EMBL/GenBank/DDBJ databases">
        <title>Thalassofilum flectens gen. nov., sp. nov., a novel moderate thermophilic anaerobe from a shallow sea hot spring in Kunashir Island (Russia), representing a new family in the order Bacteroidales, and proposal of Thalassofilacea fam. nov.</title>
        <authorList>
            <person name="Kochetkova T.V."/>
            <person name="Podosokorskaya O.A."/>
            <person name="Novikov A."/>
            <person name="Elcheninov A.G."/>
            <person name="Toshchakov S.V."/>
            <person name="Kublanov I.V."/>
        </authorList>
    </citation>
    <scope>NUCLEOTIDE SEQUENCE [LARGE SCALE GENOMIC DNA]</scope>
    <source>
        <strain evidence="2 3">38-H</strain>
    </source>
</reference>
<evidence type="ECO:0000313" key="3">
    <source>
        <dbReference type="Proteomes" id="UP000500961"/>
    </source>
</evidence>
<sequence>MMKSVWDNIKIKLSNALNSKDDKEYLANLVERLECLKAENKCVPFTINSVKEKGFVVKVGGLFAYVSFFHMPWKYNSVEFWKPVSKHLIGKKFYCNIYSIQKEPLSILVNAECHHFRQINLVENSEYLGIVMNKAKYGIFIDIGYHFNWEYGSFVGLMHISNFSVSEYEQIGVGDIVNTIFYGYTEDRKIILGNSSIQKEWLTGELENLVGTIQEVKMKITENGKRAFYVKEKFKTTIPISKIYYPGCKSKAKKLIYSLNDNDVIQCEILKINKRKKMFVSKLLLE</sequence>
<dbReference type="AlphaFoldDB" id="A0A7D3XJD4"/>
<dbReference type="InterPro" id="IPR003029">
    <property type="entry name" value="S1_domain"/>
</dbReference>
<evidence type="ECO:0000259" key="1">
    <source>
        <dbReference type="PROSITE" id="PS50126"/>
    </source>
</evidence>
<dbReference type="KEGG" id="ttz:FHG85_00290"/>
<dbReference type="EMBL" id="CP041345">
    <property type="protein sequence ID" value="QKG78770.1"/>
    <property type="molecule type" value="Genomic_DNA"/>
</dbReference>
<proteinExistence type="predicted"/>
<accession>A0A7D3XJD4</accession>
<dbReference type="GO" id="GO:0003676">
    <property type="term" value="F:nucleic acid binding"/>
    <property type="evidence" value="ECO:0007669"/>
    <property type="project" value="InterPro"/>
</dbReference>
<dbReference type="RefSeq" id="WP_173072286.1">
    <property type="nucleotide sequence ID" value="NZ_CP041345.1"/>
</dbReference>
<dbReference type="SMART" id="SM00316">
    <property type="entry name" value="S1"/>
    <property type="match status" value="1"/>
</dbReference>
<protein>
    <recommendedName>
        <fullName evidence="1">S1 motif domain-containing protein</fullName>
    </recommendedName>
</protein>
<evidence type="ECO:0000313" key="2">
    <source>
        <dbReference type="EMBL" id="QKG78770.1"/>
    </source>
</evidence>
<gene>
    <name evidence="2" type="ORF">FHG85_00290</name>
</gene>
<keyword evidence="3" id="KW-1185">Reference proteome</keyword>
<dbReference type="Proteomes" id="UP000500961">
    <property type="component" value="Chromosome"/>
</dbReference>
<name>A0A7D3XJD4_9BACT</name>
<organism evidence="2 3">
    <name type="scientific">Tenuifilum thalassicum</name>
    <dbReference type="NCBI Taxonomy" id="2590900"/>
    <lineage>
        <taxon>Bacteria</taxon>
        <taxon>Pseudomonadati</taxon>
        <taxon>Bacteroidota</taxon>
        <taxon>Bacteroidia</taxon>
        <taxon>Bacteroidales</taxon>
        <taxon>Tenuifilaceae</taxon>
        <taxon>Tenuifilum</taxon>
    </lineage>
</organism>
<dbReference type="Gene3D" id="2.40.50.140">
    <property type="entry name" value="Nucleic acid-binding proteins"/>
    <property type="match status" value="1"/>
</dbReference>
<dbReference type="PROSITE" id="PS50126">
    <property type="entry name" value="S1"/>
    <property type="match status" value="1"/>
</dbReference>
<dbReference type="SUPFAM" id="SSF50249">
    <property type="entry name" value="Nucleic acid-binding proteins"/>
    <property type="match status" value="1"/>
</dbReference>
<feature type="domain" description="S1 motif" evidence="1">
    <location>
        <begin position="124"/>
        <end position="195"/>
    </location>
</feature>
<dbReference type="InterPro" id="IPR012340">
    <property type="entry name" value="NA-bd_OB-fold"/>
</dbReference>